<accession>A0A1G2RD43</accession>
<dbReference type="Gene3D" id="1.20.1740.10">
    <property type="entry name" value="Amino acid/polyamine transporter I"/>
    <property type="match status" value="1"/>
</dbReference>
<dbReference type="Pfam" id="PF03222">
    <property type="entry name" value="Trp_Tyr_perm"/>
    <property type="match status" value="1"/>
</dbReference>
<dbReference type="EMBL" id="MHUC01000019">
    <property type="protein sequence ID" value="OHA70775.1"/>
    <property type="molecule type" value="Genomic_DNA"/>
</dbReference>
<comment type="subcellular location">
    <subcellularLocation>
        <location evidence="1">Cell inner membrane</location>
        <topology evidence="1">Multi-pass membrane protein</topology>
    </subcellularLocation>
</comment>
<protein>
    <recommendedName>
        <fullName evidence="11">Amino acid transporter transmembrane domain-containing protein</fullName>
    </recommendedName>
</protein>
<reference evidence="9 10" key="1">
    <citation type="journal article" date="2016" name="Nat. Commun.">
        <title>Thousands of microbial genomes shed light on interconnected biogeochemical processes in an aquifer system.</title>
        <authorList>
            <person name="Anantharaman K."/>
            <person name="Brown C.T."/>
            <person name="Hug L.A."/>
            <person name="Sharon I."/>
            <person name="Castelle C.J."/>
            <person name="Probst A.J."/>
            <person name="Thomas B.C."/>
            <person name="Singh A."/>
            <person name="Wilkins M.J."/>
            <person name="Karaoz U."/>
            <person name="Brodie E.L."/>
            <person name="Williams K.H."/>
            <person name="Hubbard S.S."/>
            <person name="Banfield J.F."/>
        </authorList>
    </citation>
    <scope>NUCLEOTIDE SEQUENCE [LARGE SCALE GENOMIC DNA]</scope>
</reference>
<evidence type="ECO:0000256" key="7">
    <source>
        <dbReference type="ARBA" id="ARBA00023136"/>
    </source>
</evidence>
<evidence type="ECO:0000313" key="9">
    <source>
        <dbReference type="EMBL" id="OHA70775.1"/>
    </source>
</evidence>
<keyword evidence="7 8" id="KW-0472">Membrane</keyword>
<dbReference type="PANTHER" id="PTHR32195:SF26">
    <property type="entry name" value="TRYPTOPHAN OR TYROSINE TRANSPORTER PROTEIN"/>
    <property type="match status" value="1"/>
</dbReference>
<name>A0A1G2RD43_9BACT</name>
<dbReference type="STRING" id="1802457.A3F15_02010"/>
<keyword evidence="2" id="KW-0813">Transport</keyword>
<feature type="transmembrane region" description="Helical" evidence="8">
    <location>
        <begin position="35"/>
        <end position="59"/>
    </location>
</feature>
<keyword evidence="3" id="KW-1003">Cell membrane</keyword>
<feature type="transmembrane region" description="Helical" evidence="8">
    <location>
        <begin position="347"/>
        <end position="365"/>
    </location>
</feature>
<comment type="caution">
    <text evidence="9">The sequence shown here is derived from an EMBL/GenBank/DDBJ whole genome shotgun (WGS) entry which is preliminary data.</text>
</comment>
<proteinExistence type="predicted"/>
<evidence type="ECO:0000313" key="10">
    <source>
        <dbReference type="Proteomes" id="UP000177078"/>
    </source>
</evidence>
<keyword evidence="4" id="KW-0997">Cell inner membrane</keyword>
<evidence type="ECO:0000256" key="4">
    <source>
        <dbReference type="ARBA" id="ARBA00022519"/>
    </source>
</evidence>
<gene>
    <name evidence="9" type="ORF">A3F15_02010</name>
</gene>
<evidence type="ECO:0008006" key="11">
    <source>
        <dbReference type="Google" id="ProtNLM"/>
    </source>
</evidence>
<evidence type="ECO:0000256" key="1">
    <source>
        <dbReference type="ARBA" id="ARBA00004429"/>
    </source>
</evidence>
<feature type="transmembrane region" description="Helical" evidence="8">
    <location>
        <begin position="182"/>
        <end position="200"/>
    </location>
</feature>
<feature type="transmembrane region" description="Helical" evidence="8">
    <location>
        <begin position="145"/>
        <end position="162"/>
    </location>
</feature>
<evidence type="ECO:0000256" key="5">
    <source>
        <dbReference type="ARBA" id="ARBA00022692"/>
    </source>
</evidence>
<dbReference type="AlphaFoldDB" id="A0A1G2RD43"/>
<feature type="transmembrane region" description="Helical" evidence="8">
    <location>
        <begin position="7"/>
        <end position="29"/>
    </location>
</feature>
<dbReference type="InterPro" id="IPR018227">
    <property type="entry name" value="Amino_acid_transport_2"/>
</dbReference>
<dbReference type="GO" id="GO:0003333">
    <property type="term" value="P:amino acid transmembrane transport"/>
    <property type="evidence" value="ECO:0007669"/>
    <property type="project" value="InterPro"/>
</dbReference>
<sequence length="368" mass="40924">MKQIFNGVYAVSVLSGTIIGVGIFALPYVTLQLGFWVMLGYFVVLGVLSVMVHMCFGELSLMTPDKKRLPGFVKMYLGSFWEKIAIVSSVIGAFGAMLAYSVVGGEFLEKLLSPVFGGSSIVFILIYFFAGTILIFLGIKAIASIEFWGLILFFVALLAIFLQGKNLINNNHFFANPDWSQFFLPFGVILFSLWGTDLIPEIEEMLGSKKQMLRKVILISMLMAIVVYFFFIYVILGITGSNTTELALTGLEQVLGRGVVGWALFFGILTTFTSFITLGLTLKRTFCYDLKIKENLAWLITCFPPLVLFLFGFNNFISILSFVGGIMLGVNAILILLMYQKTTNSKLAYPLVLVFSLGILFQIIYTVK</sequence>
<organism evidence="9 10">
    <name type="scientific">Candidatus Wildermuthbacteria bacterium RIFCSPHIGHO2_12_FULL_40_12</name>
    <dbReference type="NCBI Taxonomy" id="1802457"/>
    <lineage>
        <taxon>Bacteria</taxon>
        <taxon>Candidatus Wildermuthiibacteriota</taxon>
    </lineage>
</organism>
<feature type="transmembrane region" description="Helical" evidence="8">
    <location>
        <begin position="115"/>
        <end position="138"/>
    </location>
</feature>
<dbReference type="PANTHER" id="PTHR32195">
    <property type="entry name" value="OS07G0662800 PROTEIN"/>
    <property type="match status" value="1"/>
</dbReference>
<keyword evidence="5 8" id="KW-0812">Transmembrane</keyword>
<evidence type="ECO:0000256" key="2">
    <source>
        <dbReference type="ARBA" id="ARBA00022448"/>
    </source>
</evidence>
<feature type="transmembrane region" description="Helical" evidence="8">
    <location>
        <begin position="295"/>
        <end position="313"/>
    </location>
</feature>
<feature type="transmembrane region" description="Helical" evidence="8">
    <location>
        <begin position="259"/>
        <end position="283"/>
    </location>
</feature>
<feature type="transmembrane region" description="Helical" evidence="8">
    <location>
        <begin position="212"/>
        <end position="239"/>
    </location>
</feature>
<feature type="transmembrane region" description="Helical" evidence="8">
    <location>
        <begin position="319"/>
        <end position="340"/>
    </location>
</feature>
<dbReference type="GO" id="GO:0005886">
    <property type="term" value="C:plasma membrane"/>
    <property type="evidence" value="ECO:0007669"/>
    <property type="project" value="UniProtKB-SubCell"/>
</dbReference>
<keyword evidence="6 8" id="KW-1133">Transmembrane helix</keyword>
<evidence type="ECO:0000256" key="6">
    <source>
        <dbReference type="ARBA" id="ARBA00022989"/>
    </source>
</evidence>
<feature type="transmembrane region" description="Helical" evidence="8">
    <location>
        <begin position="80"/>
        <end position="103"/>
    </location>
</feature>
<evidence type="ECO:0000256" key="8">
    <source>
        <dbReference type="SAM" id="Phobius"/>
    </source>
</evidence>
<evidence type="ECO:0000256" key="3">
    <source>
        <dbReference type="ARBA" id="ARBA00022475"/>
    </source>
</evidence>
<dbReference type="Proteomes" id="UP000177078">
    <property type="component" value="Unassembled WGS sequence"/>
</dbReference>